<reference evidence="2 3" key="1">
    <citation type="submission" date="2016-11" db="EMBL/GenBank/DDBJ databases">
        <title>Paenibacillus species isolates.</title>
        <authorList>
            <person name="Beno S.M."/>
        </authorList>
    </citation>
    <scope>NUCLEOTIDE SEQUENCE [LARGE SCALE GENOMIC DNA]</scope>
    <source>
        <strain evidence="2 3">FSL F4-0100</strain>
    </source>
</reference>
<dbReference type="InterPro" id="IPR037523">
    <property type="entry name" value="VOC_core"/>
</dbReference>
<dbReference type="Gene3D" id="3.10.180.10">
    <property type="entry name" value="2,3-Dihydroxybiphenyl 1,2-Dioxygenase, domain 1"/>
    <property type="match status" value="1"/>
</dbReference>
<dbReference type="InterPro" id="IPR029068">
    <property type="entry name" value="Glyas_Bleomycin-R_OHBP_Dase"/>
</dbReference>
<dbReference type="SUPFAM" id="SSF54593">
    <property type="entry name" value="Glyoxalase/Bleomycin resistance protein/Dihydroxybiphenyl dioxygenase"/>
    <property type="match status" value="1"/>
</dbReference>
<sequence length="120" mass="13372">MPNLCVLSINVSDMAQATRFYCDILGFEVSEVYDDQIISLKHEGMSLILQKCDRPTKTDYPHEAQVIIGLETADVSAAIANYKSQDVEVIFDTPQPCPPGLYSAIRDPFGNVIELLEFTE</sequence>
<feature type="domain" description="VOC" evidence="1">
    <location>
        <begin position="1"/>
        <end position="118"/>
    </location>
</feature>
<organism evidence="2 3">
    <name type="scientific">Paenibacillus lautus</name>
    <name type="common">Bacillus lautus</name>
    <dbReference type="NCBI Taxonomy" id="1401"/>
    <lineage>
        <taxon>Bacteria</taxon>
        <taxon>Bacillati</taxon>
        <taxon>Bacillota</taxon>
        <taxon>Bacilli</taxon>
        <taxon>Bacillales</taxon>
        <taxon>Paenibacillaceae</taxon>
        <taxon>Paenibacillus</taxon>
    </lineage>
</organism>
<dbReference type="Pfam" id="PF00903">
    <property type="entry name" value="Glyoxalase"/>
    <property type="match status" value="1"/>
</dbReference>
<evidence type="ECO:0000259" key="1">
    <source>
        <dbReference type="PROSITE" id="PS51819"/>
    </source>
</evidence>
<dbReference type="OrthoDB" id="3826308at2"/>
<name>A0A1R1AWT4_PAELA</name>
<comment type="caution">
    <text evidence="2">The sequence shown here is derived from an EMBL/GenBank/DDBJ whole genome shotgun (WGS) entry which is preliminary data.</text>
</comment>
<evidence type="ECO:0000313" key="2">
    <source>
        <dbReference type="EMBL" id="OME90019.1"/>
    </source>
</evidence>
<dbReference type="EMBL" id="MRTF01000008">
    <property type="protein sequence ID" value="OME90019.1"/>
    <property type="molecule type" value="Genomic_DNA"/>
</dbReference>
<gene>
    <name evidence="2" type="ORF">BK123_22185</name>
</gene>
<evidence type="ECO:0000313" key="3">
    <source>
        <dbReference type="Proteomes" id="UP000187074"/>
    </source>
</evidence>
<dbReference type="InterPro" id="IPR004360">
    <property type="entry name" value="Glyas_Fos-R_dOase_dom"/>
</dbReference>
<protein>
    <submittedName>
        <fullName evidence="2">Glyoxalase</fullName>
    </submittedName>
</protein>
<dbReference type="CDD" id="cd06587">
    <property type="entry name" value="VOC"/>
    <property type="match status" value="1"/>
</dbReference>
<dbReference type="STRING" id="1401.BK123_22185"/>
<dbReference type="AlphaFoldDB" id="A0A1R1AWT4"/>
<proteinExistence type="predicted"/>
<accession>A0A1R1AWT4</accession>
<dbReference type="Proteomes" id="UP000187074">
    <property type="component" value="Unassembled WGS sequence"/>
</dbReference>
<dbReference type="RefSeq" id="WP_076324554.1">
    <property type="nucleotide sequence ID" value="NZ_MRTF01000008.1"/>
</dbReference>
<dbReference type="PROSITE" id="PS51819">
    <property type="entry name" value="VOC"/>
    <property type="match status" value="1"/>
</dbReference>